<protein>
    <submittedName>
        <fullName evidence="2">Nuclear transport factor 2 family protein</fullName>
    </submittedName>
</protein>
<evidence type="ECO:0000313" key="3">
    <source>
        <dbReference type="Proteomes" id="UP001595891"/>
    </source>
</evidence>
<dbReference type="InterPro" id="IPR032710">
    <property type="entry name" value="NTF2-like_dom_sf"/>
</dbReference>
<name>A0ABV9EM40_9ACTN</name>
<evidence type="ECO:0000259" key="1">
    <source>
        <dbReference type="Pfam" id="PF14534"/>
    </source>
</evidence>
<dbReference type="SUPFAM" id="SSF54427">
    <property type="entry name" value="NTF2-like"/>
    <property type="match status" value="1"/>
</dbReference>
<organism evidence="2 3">
    <name type="scientific">Sphaerisporangium corydalis</name>
    <dbReference type="NCBI Taxonomy" id="1441875"/>
    <lineage>
        <taxon>Bacteria</taxon>
        <taxon>Bacillati</taxon>
        <taxon>Actinomycetota</taxon>
        <taxon>Actinomycetes</taxon>
        <taxon>Streptosporangiales</taxon>
        <taxon>Streptosporangiaceae</taxon>
        <taxon>Sphaerisporangium</taxon>
    </lineage>
</organism>
<dbReference type="Proteomes" id="UP001595891">
    <property type="component" value="Unassembled WGS sequence"/>
</dbReference>
<comment type="caution">
    <text evidence="2">The sequence shown here is derived from an EMBL/GenBank/DDBJ whole genome shotgun (WGS) entry which is preliminary data.</text>
</comment>
<gene>
    <name evidence="2" type="ORF">ACFO8L_29255</name>
</gene>
<proteinExistence type="predicted"/>
<feature type="domain" description="DUF4440" evidence="1">
    <location>
        <begin position="8"/>
        <end position="112"/>
    </location>
</feature>
<dbReference type="EMBL" id="JBHSFN010000021">
    <property type="protein sequence ID" value="MFC4590213.1"/>
    <property type="molecule type" value="Genomic_DNA"/>
</dbReference>
<reference evidence="3" key="1">
    <citation type="journal article" date="2019" name="Int. J. Syst. Evol. Microbiol.">
        <title>The Global Catalogue of Microorganisms (GCM) 10K type strain sequencing project: providing services to taxonomists for standard genome sequencing and annotation.</title>
        <authorList>
            <consortium name="The Broad Institute Genomics Platform"/>
            <consortium name="The Broad Institute Genome Sequencing Center for Infectious Disease"/>
            <person name="Wu L."/>
            <person name="Ma J."/>
        </authorList>
    </citation>
    <scope>NUCLEOTIDE SEQUENCE [LARGE SCALE GENOMIC DNA]</scope>
    <source>
        <strain evidence="3">CCUG 49560</strain>
    </source>
</reference>
<keyword evidence="3" id="KW-1185">Reference proteome</keyword>
<dbReference type="Gene3D" id="3.10.450.50">
    <property type="match status" value="1"/>
</dbReference>
<dbReference type="InterPro" id="IPR027843">
    <property type="entry name" value="DUF4440"/>
</dbReference>
<dbReference type="Pfam" id="PF14534">
    <property type="entry name" value="DUF4440"/>
    <property type="match status" value="1"/>
</dbReference>
<dbReference type="RefSeq" id="WP_262843187.1">
    <property type="nucleotide sequence ID" value="NZ_JANZYP010000016.1"/>
</dbReference>
<evidence type="ECO:0000313" key="2">
    <source>
        <dbReference type="EMBL" id="MFC4590213.1"/>
    </source>
</evidence>
<sequence>MSTTDHVLDLAHRWAQAEEANDPELLGQVLAEDFVGVGPLGFVLNRKQWLARFGNGLTNSKFRIEDPQVHEHGPAAAVVVGVDAQETRFHGGENNGRFRLTLFAVRPADRWLVAGITIGPLRPRPGARPGEGD</sequence>
<accession>A0ABV9EM40</accession>